<dbReference type="UniPathway" id="UPA00253">
    <property type="reaction ID" value="UER00332"/>
</dbReference>
<dbReference type="GO" id="GO:0004515">
    <property type="term" value="F:nicotinate-nucleotide adenylyltransferase activity"/>
    <property type="evidence" value="ECO:0007669"/>
    <property type="project" value="UniProtKB-UniRule"/>
</dbReference>
<sequence>MTKRCIILLGGSFDPVHVGHVELGKYFCRLFRTDELRLIPAGNPWQKPLLKAAPQQRIDMLKCAFEPLDLSITIDTQEIDRPGATYTIDTLRSIRHEVGRNVSLIFLMGADQLLRLDTWHNWRQLFELTNIAVSARPGFSNSLTLIPKAIADEFSRRFADPGKIILTAAGLTYLATDLQINVSATEIRAALQNKQSPTALVPAPVLNYIKENNLYKE</sequence>
<evidence type="ECO:0000256" key="1">
    <source>
        <dbReference type="ARBA" id="ARBA00002324"/>
    </source>
</evidence>
<keyword evidence="7 11" id="KW-0547">Nucleotide-binding</keyword>
<evidence type="ECO:0000256" key="7">
    <source>
        <dbReference type="ARBA" id="ARBA00022741"/>
    </source>
</evidence>
<evidence type="ECO:0000313" key="14">
    <source>
        <dbReference type="Proteomes" id="UP000003973"/>
    </source>
</evidence>
<evidence type="ECO:0000313" key="13">
    <source>
        <dbReference type="EMBL" id="EEO27001.1"/>
    </source>
</evidence>
<dbReference type="EMBL" id="ACDP02000029">
    <property type="protein sequence ID" value="EEO27001.1"/>
    <property type="molecule type" value="Genomic_DNA"/>
</dbReference>
<evidence type="ECO:0000259" key="12">
    <source>
        <dbReference type="Pfam" id="PF01467"/>
    </source>
</evidence>
<evidence type="ECO:0000256" key="8">
    <source>
        <dbReference type="ARBA" id="ARBA00022840"/>
    </source>
</evidence>
<comment type="caution">
    <text evidence="13">The sequence shown here is derived from an EMBL/GenBank/DDBJ whole genome shotgun (WGS) entry which is preliminary data.</text>
</comment>
<keyword evidence="5 11" id="KW-0808">Transferase</keyword>
<dbReference type="InterPro" id="IPR004821">
    <property type="entry name" value="Cyt_trans-like"/>
</dbReference>
<dbReference type="NCBIfam" id="TIGR00482">
    <property type="entry name" value="nicotinate (nicotinamide) nucleotide adenylyltransferase"/>
    <property type="match status" value="1"/>
</dbReference>
<dbReference type="InterPro" id="IPR005248">
    <property type="entry name" value="NadD/NMNAT"/>
</dbReference>
<dbReference type="Gene3D" id="3.40.50.620">
    <property type="entry name" value="HUPs"/>
    <property type="match status" value="1"/>
</dbReference>
<dbReference type="RefSeq" id="WP_005875749.1">
    <property type="nucleotide sequence ID" value="NZ_CABMNL010000001.1"/>
</dbReference>
<gene>
    <name evidence="11" type="primary">nadD</name>
    <name evidence="13" type="ORF">OFAG_00154</name>
</gene>
<evidence type="ECO:0000256" key="9">
    <source>
        <dbReference type="ARBA" id="ARBA00023027"/>
    </source>
</evidence>
<dbReference type="AlphaFoldDB" id="C3X1B5"/>
<evidence type="ECO:0000256" key="4">
    <source>
        <dbReference type="ARBA" id="ARBA00022642"/>
    </source>
</evidence>
<dbReference type="InterPro" id="IPR014729">
    <property type="entry name" value="Rossmann-like_a/b/a_fold"/>
</dbReference>
<dbReference type="HOGENOM" id="CLU_069765_0_0_4"/>
<comment type="catalytic activity">
    <reaction evidence="10 11">
        <text>nicotinate beta-D-ribonucleotide + ATP + H(+) = deamido-NAD(+) + diphosphate</text>
        <dbReference type="Rhea" id="RHEA:22860"/>
        <dbReference type="ChEBI" id="CHEBI:15378"/>
        <dbReference type="ChEBI" id="CHEBI:30616"/>
        <dbReference type="ChEBI" id="CHEBI:33019"/>
        <dbReference type="ChEBI" id="CHEBI:57502"/>
        <dbReference type="ChEBI" id="CHEBI:58437"/>
        <dbReference type="EC" id="2.7.7.18"/>
    </reaction>
</comment>
<reference evidence="13" key="1">
    <citation type="submission" date="2011-10" db="EMBL/GenBank/DDBJ databases">
        <title>The Genome Sequence of Oxalobacter formigenes HOxBLS.</title>
        <authorList>
            <consortium name="The Broad Institute Genome Sequencing Platform"/>
            <person name="Earl A."/>
            <person name="Ward D."/>
            <person name="Feldgarden M."/>
            <person name="Gevers D."/>
            <person name="Allison M.J."/>
            <person name="Humphrey S."/>
            <person name="Young S.K."/>
            <person name="Zeng Q."/>
            <person name="Gargeya S."/>
            <person name="Fitzgerald M."/>
            <person name="Haas B."/>
            <person name="Abouelleil A."/>
            <person name="Alvarado L."/>
            <person name="Arachchi H.M."/>
            <person name="Berlin A."/>
            <person name="Brown A."/>
            <person name="Chapman S.B."/>
            <person name="Chen Z."/>
            <person name="Dunbar C."/>
            <person name="Freedman E."/>
            <person name="Gearin G."/>
            <person name="Goldberg J."/>
            <person name="Griggs A."/>
            <person name="Gujja S."/>
            <person name="Heiman D."/>
            <person name="Howarth C."/>
            <person name="Larson L."/>
            <person name="Lui A."/>
            <person name="MacDonald P.J.P."/>
            <person name="Montmayeur A."/>
            <person name="Murphy C."/>
            <person name="Neiman D."/>
            <person name="Pearson M."/>
            <person name="Priest M."/>
            <person name="Roberts A."/>
            <person name="Saif S."/>
            <person name="Shea T."/>
            <person name="Shenoy N."/>
            <person name="Sisk P."/>
            <person name="Stolte C."/>
            <person name="Sykes S."/>
            <person name="Wortman J."/>
            <person name="Nusbaum C."/>
            <person name="Birren B."/>
        </authorList>
    </citation>
    <scope>NUCLEOTIDE SEQUENCE [LARGE SCALE GENOMIC DNA]</scope>
    <source>
        <strain evidence="13">HOxBLS</strain>
    </source>
</reference>
<dbReference type="GO" id="GO:0009435">
    <property type="term" value="P:NAD+ biosynthetic process"/>
    <property type="evidence" value="ECO:0007669"/>
    <property type="project" value="UniProtKB-UniRule"/>
</dbReference>
<evidence type="ECO:0000256" key="2">
    <source>
        <dbReference type="ARBA" id="ARBA00005019"/>
    </source>
</evidence>
<keyword evidence="6 11" id="KW-0548">Nucleotidyltransferase</keyword>
<comment type="function">
    <text evidence="1 11">Catalyzes the reversible adenylation of nicotinate mononucleotide (NaMN) to nicotinic acid adenine dinucleotide (NaAD).</text>
</comment>
<evidence type="ECO:0000256" key="10">
    <source>
        <dbReference type="ARBA" id="ARBA00048721"/>
    </source>
</evidence>
<accession>C3X1B5</accession>
<dbReference type="eggNOG" id="COG1057">
    <property type="taxonomic scope" value="Bacteria"/>
</dbReference>
<keyword evidence="9 11" id="KW-0520">NAD</keyword>
<organism evidence="13 14">
    <name type="scientific">Oxalobacter paraformigenes</name>
    <dbReference type="NCBI Taxonomy" id="556268"/>
    <lineage>
        <taxon>Bacteria</taxon>
        <taxon>Pseudomonadati</taxon>
        <taxon>Pseudomonadota</taxon>
        <taxon>Betaproteobacteria</taxon>
        <taxon>Burkholderiales</taxon>
        <taxon>Oxalobacteraceae</taxon>
        <taxon>Oxalobacter</taxon>
    </lineage>
</organism>
<protein>
    <recommendedName>
        <fullName evidence="11">Probable nicotinate-nucleotide adenylyltransferase</fullName>
        <ecNumber evidence="11">2.7.7.18</ecNumber>
    </recommendedName>
    <alternativeName>
        <fullName evidence="11">Deamido-NAD(+) diphosphorylase</fullName>
    </alternativeName>
    <alternativeName>
        <fullName evidence="11">Deamido-NAD(+) pyrophosphorylase</fullName>
    </alternativeName>
    <alternativeName>
        <fullName evidence="11">Nicotinate mononucleotide adenylyltransferase</fullName>
        <shortName evidence="11">NaMN adenylyltransferase</shortName>
    </alternativeName>
</protein>
<feature type="domain" description="Cytidyltransferase-like" evidence="12">
    <location>
        <begin position="8"/>
        <end position="189"/>
    </location>
</feature>
<dbReference type="Proteomes" id="UP000003973">
    <property type="component" value="Unassembled WGS sequence"/>
</dbReference>
<dbReference type="CDD" id="cd02165">
    <property type="entry name" value="NMNAT"/>
    <property type="match status" value="1"/>
</dbReference>
<dbReference type="Pfam" id="PF01467">
    <property type="entry name" value="CTP_transf_like"/>
    <property type="match status" value="1"/>
</dbReference>
<keyword evidence="4 11" id="KW-0662">Pyridine nucleotide biosynthesis</keyword>
<dbReference type="PANTHER" id="PTHR39321:SF3">
    <property type="entry name" value="PHOSPHOPANTETHEINE ADENYLYLTRANSFERASE"/>
    <property type="match status" value="1"/>
</dbReference>
<dbReference type="EC" id="2.7.7.18" evidence="11"/>
<dbReference type="HAMAP" id="MF_00244">
    <property type="entry name" value="NaMN_adenylyltr"/>
    <property type="match status" value="1"/>
</dbReference>
<evidence type="ECO:0000256" key="11">
    <source>
        <dbReference type="HAMAP-Rule" id="MF_00244"/>
    </source>
</evidence>
<proteinExistence type="inferred from homology"/>
<evidence type="ECO:0000256" key="3">
    <source>
        <dbReference type="ARBA" id="ARBA00009014"/>
    </source>
</evidence>
<keyword evidence="14" id="KW-1185">Reference proteome</keyword>
<name>C3X1B5_9BURK</name>
<comment type="similarity">
    <text evidence="3 11">Belongs to the NadD family.</text>
</comment>
<dbReference type="SUPFAM" id="SSF52374">
    <property type="entry name" value="Nucleotidylyl transferase"/>
    <property type="match status" value="1"/>
</dbReference>
<evidence type="ECO:0000256" key="6">
    <source>
        <dbReference type="ARBA" id="ARBA00022695"/>
    </source>
</evidence>
<dbReference type="PANTHER" id="PTHR39321">
    <property type="entry name" value="NICOTINATE-NUCLEOTIDE ADENYLYLTRANSFERASE-RELATED"/>
    <property type="match status" value="1"/>
</dbReference>
<comment type="pathway">
    <text evidence="2 11">Cofactor biosynthesis; NAD(+) biosynthesis; deamido-NAD(+) from nicotinate D-ribonucleotide: step 1/1.</text>
</comment>
<dbReference type="GO" id="GO:0005524">
    <property type="term" value="F:ATP binding"/>
    <property type="evidence" value="ECO:0007669"/>
    <property type="project" value="UniProtKB-KW"/>
</dbReference>
<evidence type="ECO:0000256" key="5">
    <source>
        <dbReference type="ARBA" id="ARBA00022679"/>
    </source>
</evidence>
<keyword evidence="8 11" id="KW-0067">ATP-binding</keyword>